<organism evidence="6">
    <name type="scientific">Oryza glumipatula</name>
    <dbReference type="NCBI Taxonomy" id="40148"/>
    <lineage>
        <taxon>Eukaryota</taxon>
        <taxon>Viridiplantae</taxon>
        <taxon>Streptophyta</taxon>
        <taxon>Embryophyta</taxon>
        <taxon>Tracheophyta</taxon>
        <taxon>Spermatophyta</taxon>
        <taxon>Magnoliopsida</taxon>
        <taxon>Liliopsida</taxon>
        <taxon>Poales</taxon>
        <taxon>Poaceae</taxon>
        <taxon>BOP clade</taxon>
        <taxon>Oryzoideae</taxon>
        <taxon>Oryzeae</taxon>
        <taxon>Oryzinae</taxon>
        <taxon>Oryza</taxon>
    </lineage>
</organism>
<sequence length="502" mass="53938">MVATTVSNKRVILKRYVTGFPSEEDMEVVIGDAPLMAVPAGSKAVVVKNLYISCDPYMCNRMTCHEVLTNYGVMKVISSGHPDFKAGDLVWGITGWEGYTLIDNPESLSKINHPDLPLSYYTGVLGLPGLTAYAGFFEICKPKKGDYVFISAASGAVGQIVGQLAKIAGCYVIGSAGSDEKVCVISSALHYRMSHVHASQDDRPQNHIHMKLRQSRNTCCHWATGCCSLQGEASSASAVWPVAGVIRVGGGVVGGGGAASVVWLWPASAWPASSAPSASAASSSVVVAASVAAAAKMVGRGAEDGAREEVRRDGGGEVATRVESTSRGWRPAVARSTRPPGCVASLLSRVNLLKTKFGFDDAFNYKKELDLNAALKRYFPERIDIYFKNVGGATLDAVLPNMRLRGRIAACGMISQYNLDNPDGVHNLFYIVTKRLRMEGFLVFDYNEMYYRFEEEMAAYLKEGKITYVEDVVVGLDAAPAALIGLFTGRNVGKQLVAVSQE</sequence>
<dbReference type="STRING" id="40148.A0A0E0BQJ5"/>
<dbReference type="PANTHER" id="PTHR43205:SF75">
    <property type="entry name" value="OS12G0226400 PROTEIN"/>
    <property type="match status" value="1"/>
</dbReference>
<evidence type="ECO:0000256" key="1">
    <source>
        <dbReference type="ARBA" id="ARBA00011738"/>
    </source>
</evidence>
<proteinExistence type="predicted"/>
<dbReference type="AlphaFoldDB" id="A0A0E0BQJ5"/>
<dbReference type="Pfam" id="PF16884">
    <property type="entry name" value="ADH_N_2"/>
    <property type="match status" value="1"/>
</dbReference>
<dbReference type="Gramene" id="OGLUM12G07630.1">
    <property type="protein sequence ID" value="OGLUM12G07630.1"/>
    <property type="gene ID" value="OGLUM12G07630"/>
</dbReference>
<feature type="domain" description="Oxidoreductase N-terminal" evidence="5">
    <location>
        <begin position="9"/>
        <end position="104"/>
    </location>
</feature>
<accession>A0A0E0BQJ5</accession>
<evidence type="ECO:0000313" key="6">
    <source>
        <dbReference type="EnsemblPlants" id="OGLUM12G07630.1"/>
    </source>
</evidence>
<protein>
    <recommendedName>
        <fullName evidence="8">Enoyl reductase (ER) domain-containing protein</fullName>
    </recommendedName>
</protein>
<evidence type="ECO:0000259" key="4">
    <source>
        <dbReference type="Pfam" id="PF00107"/>
    </source>
</evidence>
<evidence type="ECO:0000313" key="7">
    <source>
        <dbReference type="Proteomes" id="UP000026961"/>
    </source>
</evidence>
<dbReference type="Pfam" id="PF00107">
    <property type="entry name" value="ADH_zinc_N"/>
    <property type="match status" value="1"/>
</dbReference>
<dbReference type="Proteomes" id="UP000026961">
    <property type="component" value="Chromosome 12"/>
</dbReference>
<dbReference type="eggNOG" id="KOG1196">
    <property type="taxonomic scope" value="Eukaryota"/>
</dbReference>
<comment type="subunit">
    <text evidence="1">Homodimer.</text>
</comment>
<dbReference type="InterPro" id="IPR041694">
    <property type="entry name" value="ADH_N_2"/>
</dbReference>
<dbReference type="InterPro" id="IPR036291">
    <property type="entry name" value="NAD(P)-bd_dom_sf"/>
</dbReference>
<dbReference type="Gene3D" id="3.90.180.10">
    <property type="entry name" value="Medium-chain alcohol dehydrogenases, catalytic domain"/>
    <property type="match status" value="1"/>
</dbReference>
<dbReference type="SUPFAM" id="SSF50129">
    <property type="entry name" value="GroES-like"/>
    <property type="match status" value="1"/>
</dbReference>
<reference evidence="6" key="1">
    <citation type="submission" date="2015-04" db="UniProtKB">
        <authorList>
            <consortium name="EnsemblPlants"/>
        </authorList>
    </citation>
    <scope>IDENTIFICATION</scope>
</reference>
<evidence type="ECO:0000256" key="2">
    <source>
        <dbReference type="ARBA" id="ARBA00023002"/>
    </source>
</evidence>
<reference evidence="6" key="2">
    <citation type="submission" date="2018-05" db="EMBL/GenBank/DDBJ databases">
        <title>OgluRS3 (Oryza glumaepatula Reference Sequence Version 3).</title>
        <authorList>
            <person name="Zhang J."/>
            <person name="Kudrna D."/>
            <person name="Lee S."/>
            <person name="Talag J."/>
            <person name="Welchert J."/>
            <person name="Wing R.A."/>
        </authorList>
    </citation>
    <scope>NUCLEOTIDE SEQUENCE [LARGE SCALE GENOMIC DNA]</scope>
</reference>
<name>A0A0E0BQJ5_9ORYZ</name>
<dbReference type="CDD" id="cd08295">
    <property type="entry name" value="double_bond_reductase_like"/>
    <property type="match status" value="1"/>
</dbReference>
<dbReference type="EnsemblPlants" id="OGLUM12G07630.1">
    <property type="protein sequence ID" value="OGLUM12G07630.1"/>
    <property type="gene ID" value="OGLUM12G07630"/>
</dbReference>
<dbReference type="InterPro" id="IPR013149">
    <property type="entry name" value="ADH-like_C"/>
</dbReference>
<evidence type="ECO:0008006" key="8">
    <source>
        <dbReference type="Google" id="ProtNLM"/>
    </source>
</evidence>
<feature type="compositionally biased region" description="Basic and acidic residues" evidence="3">
    <location>
        <begin position="302"/>
        <end position="315"/>
    </location>
</feature>
<keyword evidence="7" id="KW-1185">Reference proteome</keyword>
<dbReference type="PANTHER" id="PTHR43205">
    <property type="entry name" value="PROSTAGLANDIN REDUCTASE"/>
    <property type="match status" value="1"/>
</dbReference>
<dbReference type="SUPFAM" id="SSF51735">
    <property type="entry name" value="NAD(P)-binding Rossmann-fold domains"/>
    <property type="match status" value="1"/>
</dbReference>
<dbReference type="HOGENOM" id="CLU_026673_29_1_1"/>
<feature type="region of interest" description="Disordered" evidence="3">
    <location>
        <begin position="302"/>
        <end position="322"/>
    </location>
</feature>
<evidence type="ECO:0000259" key="5">
    <source>
        <dbReference type="Pfam" id="PF16884"/>
    </source>
</evidence>
<dbReference type="InterPro" id="IPR011032">
    <property type="entry name" value="GroES-like_sf"/>
</dbReference>
<dbReference type="GO" id="GO:0032440">
    <property type="term" value="F:2-alkenal reductase [NAD(P)H] activity"/>
    <property type="evidence" value="ECO:0007669"/>
    <property type="project" value="TreeGrafter"/>
</dbReference>
<dbReference type="Gene3D" id="3.40.50.720">
    <property type="entry name" value="NAD(P)-binding Rossmann-like Domain"/>
    <property type="match status" value="2"/>
</dbReference>
<dbReference type="InterPro" id="IPR045010">
    <property type="entry name" value="MDR_fam"/>
</dbReference>
<keyword evidence="2" id="KW-0560">Oxidoreductase</keyword>
<feature type="domain" description="Alcohol dehydrogenase-like C-terminal" evidence="4">
    <location>
        <begin position="348"/>
        <end position="450"/>
    </location>
</feature>
<evidence type="ECO:0000256" key="3">
    <source>
        <dbReference type="SAM" id="MobiDB-lite"/>
    </source>
</evidence>